<accession>A0ABZ2YR82</accession>
<evidence type="ECO:0000313" key="1">
    <source>
        <dbReference type="EMBL" id="WZN41969.1"/>
    </source>
</evidence>
<dbReference type="EMBL" id="CP149822">
    <property type="protein sequence ID" value="WZN41969.1"/>
    <property type="molecule type" value="Genomic_DNA"/>
</dbReference>
<protein>
    <submittedName>
        <fullName evidence="1">Uncharacterized protein</fullName>
    </submittedName>
</protein>
<reference evidence="2" key="1">
    <citation type="submission" date="2024-03" db="EMBL/GenBank/DDBJ databases">
        <title>Chitinophaga horti sp. nov., isolated from garden soil.</title>
        <authorList>
            <person name="Lee D.S."/>
            <person name="Han D.M."/>
            <person name="Baek J.H."/>
            <person name="Choi D.G."/>
            <person name="Jeon J.H."/>
            <person name="Jeon C.O."/>
        </authorList>
    </citation>
    <scope>NUCLEOTIDE SEQUENCE [LARGE SCALE GENOMIC DNA]</scope>
    <source>
        <strain evidence="2">GPA1</strain>
    </source>
</reference>
<keyword evidence="2" id="KW-1185">Reference proteome</keyword>
<sequence length="142" mass="15911">MKQLSRIAVVILTMSITIPVQAQLNLTFKEIFKQKKTEIQYLSRQIAELQLYIGAVKKGYTIVQSGLGTIHNIKNGEFTVHDLFYTSQYLVSTAVRSMPAAKKLWRTVAGYTATLQLSYVRCTKAATSPTIKGLLFPKPANR</sequence>
<gene>
    <name evidence="1" type="ORF">WJU16_02830</name>
</gene>
<name>A0ABZ2YR82_9BACT</name>
<proteinExistence type="predicted"/>
<dbReference type="RefSeq" id="WP_341836812.1">
    <property type="nucleotide sequence ID" value="NZ_CP149822.1"/>
</dbReference>
<organism evidence="1 2">
    <name type="scientific">Chitinophaga pollutisoli</name>
    <dbReference type="NCBI Taxonomy" id="3133966"/>
    <lineage>
        <taxon>Bacteria</taxon>
        <taxon>Pseudomonadati</taxon>
        <taxon>Bacteroidota</taxon>
        <taxon>Chitinophagia</taxon>
        <taxon>Chitinophagales</taxon>
        <taxon>Chitinophagaceae</taxon>
        <taxon>Chitinophaga</taxon>
    </lineage>
</organism>
<evidence type="ECO:0000313" key="2">
    <source>
        <dbReference type="Proteomes" id="UP001485459"/>
    </source>
</evidence>
<dbReference type="Proteomes" id="UP001485459">
    <property type="component" value="Chromosome"/>
</dbReference>